<sequence>MGMQAQLITSLWKCNYDECPCLYVLFPLCTNAGILAGYLARVIVEGKNAGILARPSIGVGNDAVLRHGLRLQPRMVFALTSIFADP</sequence>
<dbReference type="Proteomes" id="UP001151760">
    <property type="component" value="Unassembled WGS sequence"/>
</dbReference>
<evidence type="ECO:0000313" key="1">
    <source>
        <dbReference type="EMBL" id="GJS63526.1"/>
    </source>
</evidence>
<reference evidence="1" key="2">
    <citation type="submission" date="2022-01" db="EMBL/GenBank/DDBJ databases">
        <authorList>
            <person name="Yamashiro T."/>
            <person name="Shiraishi A."/>
            <person name="Satake H."/>
            <person name="Nakayama K."/>
        </authorList>
    </citation>
    <scope>NUCLEOTIDE SEQUENCE</scope>
</reference>
<keyword evidence="2" id="KW-1185">Reference proteome</keyword>
<name>A0ABQ4XFE3_9ASTR</name>
<gene>
    <name evidence="1" type="ORF">Tco_0678090</name>
</gene>
<accession>A0ABQ4XFE3</accession>
<organism evidence="1 2">
    <name type="scientific">Tanacetum coccineum</name>
    <dbReference type="NCBI Taxonomy" id="301880"/>
    <lineage>
        <taxon>Eukaryota</taxon>
        <taxon>Viridiplantae</taxon>
        <taxon>Streptophyta</taxon>
        <taxon>Embryophyta</taxon>
        <taxon>Tracheophyta</taxon>
        <taxon>Spermatophyta</taxon>
        <taxon>Magnoliopsida</taxon>
        <taxon>eudicotyledons</taxon>
        <taxon>Gunneridae</taxon>
        <taxon>Pentapetalae</taxon>
        <taxon>asterids</taxon>
        <taxon>campanulids</taxon>
        <taxon>Asterales</taxon>
        <taxon>Asteraceae</taxon>
        <taxon>Asteroideae</taxon>
        <taxon>Anthemideae</taxon>
        <taxon>Anthemidinae</taxon>
        <taxon>Tanacetum</taxon>
    </lineage>
</organism>
<evidence type="ECO:0000313" key="2">
    <source>
        <dbReference type="Proteomes" id="UP001151760"/>
    </source>
</evidence>
<proteinExistence type="predicted"/>
<dbReference type="EMBL" id="BQNB010009437">
    <property type="protein sequence ID" value="GJS63526.1"/>
    <property type="molecule type" value="Genomic_DNA"/>
</dbReference>
<reference evidence="1" key="1">
    <citation type="journal article" date="2022" name="Int. J. Mol. Sci.">
        <title>Draft Genome of Tanacetum Coccineum: Genomic Comparison of Closely Related Tanacetum-Family Plants.</title>
        <authorList>
            <person name="Yamashiro T."/>
            <person name="Shiraishi A."/>
            <person name="Nakayama K."/>
            <person name="Satake H."/>
        </authorList>
    </citation>
    <scope>NUCLEOTIDE SEQUENCE</scope>
</reference>
<protein>
    <submittedName>
        <fullName evidence="1">Uncharacterized protein</fullName>
    </submittedName>
</protein>
<comment type="caution">
    <text evidence="1">The sequence shown here is derived from an EMBL/GenBank/DDBJ whole genome shotgun (WGS) entry which is preliminary data.</text>
</comment>